<dbReference type="AlphaFoldDB" id="A0A4Y6U9F6"/>
<evidence type="ECO:0000313" key="1">
    <source>
        <dbReference type="EMBL" id="QDH14103.1"/>
    </source>
</evidence>
<dbReference type="KEGG" id="swf:E3E12_07820"/>
<sequence length="61" mass="6641">MKKFINEPLIDLPEHEVDWSGMREGVSTGNVALPDVPVPTGSMVAPEVMVPEMPVIVPIFP</sequence>
<dbReference type="EMBL" id="CP038231">
    <property type="protein sequence ID" value="QDH14103.1"/>
    <property type="molecule type" value="Genomic_DNA"/>
</dbReference>
<gene>
    <name evidence="1" type="ORF">E3E12_07820</name>
</gene>
<dbReference type="Proteomes" id="UP000318709">
    <property type="component" value="Chromosome"/>
</dbReference>
<organism evidence="1 2">
    <name type="scientific">Formicincola oecophyllae</name>
    <dbReference type="NCBI Taxonomy" id="2558361"/>
    <lineage>
        <taxon>Bacteria</taxon>
        <taxon>Pseudomonadati</taxon>
        <taxon>Pseudomonadota</taxon>
        <taxon>Alphaproteobacteria</taxon>
        <taxon>Acetobacterales</taxon>
        <taxon>Acetobacteraceae</taxon>
        <taxon>Formicincola</taxon>
    </lineage>
</organism>
<name>A0A4Y6U9F6_9PROT</name>
<accession>A0A4Y6U9F6</accession>
<proteinExistence type="predicted"/>
<dbReference type="RefSeq" id="WP_141443807.1">
    <property type="nucleotide sequence ID" value="NZ_CP038231.1"/>
</dbReference>
<protein>
    <submittedName>
        <fullName evidence="1">Uncharacterized protein</fullName>
    </submittedName>
</protein>
<reference evidence="1 2" key="1">
    <citation type="submission" date="2019-03" db="EMBL/GenBank/DDBJ databases">
        <title>The complete genome sequence of Swingsia_sp. F3b2 LMG30590(T).</title>
        <authorList>
            <person name="Chua K.-O."/>
            <person name="Chan K.-G."/>
            <person name="See-Too W.-S."/>
        </authorList>
    </citation>
    <scope>NUCLEOTIDE SEQUENCE [LARGE SCALE GENOMIC DNA]</scope>
    <source>
        <strain evidence="1 2">F3b2</strain>
    </source>
</reference>
<evidence type="ECO:0000313" key="2">
    <source>
        <dbReference type="Proteomes" id="UP000318709"/>
    </source>
</evidence>
<keyword evidence="2" id="KW-1185">Reference proteome</keyword>